<dbReference type="FunFam" id="2.40.30.30:FF:000003">
    <property type="entry name" value="Riboflavin biosynthesis protein"/>
    <property type="match status" value="1"/>
</dbReference>
<sequence>MLRLTRFEELAEATGPLHLALGVFDGVHLGHRGVIGRALEAARREGGKAGVVTFDPHPIRVLAPEKAPRALLATLDHKAHLLAELGVDLLFAIHFDEAFARMEAETFIDRLCMAPVKTISIGEDWKFGHARRGDVPMLRTFSAERGFRLEAVPPVMADGERISSTRIRQAIRDGNLAAASSMLGRTYSVEGHVMEGRKLGRQLGFPTANVATGDVQLPPDGVWAVRAALEDEKLEGVANLGVRPTVDGVQHALEVHLFDFVGDLYHRTLEVTFISHLRGEKKFGSLDELKHQIGLDAESARTILAETP</sequence>
<evidence type="ECO:0000256" key="13">
    <source>
        <dbReference type="ARBA" id="ARBA00047880"/>
    </source>
</evidence>
<gene>
    <name evidence="17" type="ORF">KBB96_02730</name>
</gene>
<dbReference type="Pfam" id="PF06574">
    <property type="entry name" value="FAD_syn"/>
    <property type="match status" value="1"/>
</dbReference>
<comment type="pathway">
    <text evidence="3 15">Cofactor biosynthesis; FMN biosynthesis; FMN from riboflavin (ATP route): step 1/1.</text>
</comment>
<dbReference type="PANTHER" id="PTHR22749:SF6">
    <property type="entry name" value="RIBOFLAVIN KINASE"/>
    <property type="match status" value="1"/>
</dbReference>
<evidence type="ECO:0000256" key="2">
    <source>
        <dbReference type="ARBA" id="ARBA00004726"/>
    </source>
</evidence>
<evidence type="ECO:0000259" key="16">
    <source>
        <dbReference type="SMART" id="SM00904"/>
    </source>
</evidence>
<feature type="domain" description="Riboflavin kinase" evidence="16">
    <location>
        <begin position="182"/>
        <end position="305"/>
    </location>
</feature>
<dbReference type="KEGG" id="lamb:KBB96_02730"/>
<keyword evidence="12" id="KW-0511">Multifunctional enzyme</keyword>
<evidence type="ECO:0000256" key="1">
    <source>
        <dbReference type="ARBA" id="ARBA00002121"/>
    </source>
</evidence>
<dbReference type="InterPro" id="IPR015865">
    <property type="entry name" value="Riboflavin_kinase_bac/euk"/>
</dbReference>
<dbReference type="GO" id="GO:0009231">
    <property type="term" value="P:riboflavin biosynthetic process"/>
    <property type="evidence" value="ECO:0007669"/>
    <property type="project" value="InterPro"/>
</dbReference>
<dbReference type="NCBIfam" id="NF004162">
    <property type="entry name" value="PRK05627.1-5"/>
    <property type="match status" value="1"/>
</dbReference>
<name>A0A975J0K5_9BACT</name>
<dbReference type="GO" id="GO:0008531">
    <property type="term" value="F:riboflavin kinase activity"/>
    <property type="evidence" value="ECO:0007669"/>
    <property type="project" value="UniProtKB-UniRule"/>
</dbReference>
<evidence type="ECO:0000256" key="10">
    <source>
        <dbReference type="ARBA" id="ARBA00022827"/>
    </source>
</evidence>
<evidence type="ECO:0000256" key="9">
    <source>
        <dbReference type="ARBA" id="ARBA00022777"/>
    </source>
</evidence>
<dbReference type="InterPro" id="IPR014729">
    <property type="entry name" value="Rossmann-like_a/b/a_fold"/>
</dbReference>
<accession>A0A975J0K5</accession>
<comment type="function">
    <text evidence="1">Catalyzes the phosphorylation of riboflavin to FMN followed by the adenylation of FMN to FAD.</text>
</comment>
<dbReference type="FunFam" id="3.40.50.620:FF:000021">
    <property type="entry name" value="Riboflavin biosynthesis protein"/>
    <property type="match status" value="1"/>
</dbReference>
<dbReference type="InterPro" id="IPR023465">
    <property type="entry name" value="Riboflavin_kinase_dom_sf"/>
</dbReference>
<evidence type="ECO:0000256" key="3">
    <source>
        <dbReference type="ARBA" id="ARBA00005201"/>
    </source>
</evidence>
<dbReference type="SUPFAM" id="SSF82114">
    <property type="entry name" value="Riboflavin kinase-like"/>
    <property type="match status" value="1"/>
</dbReference>
<evidence type="ECO:0000313" key="17">
    <source>
        <dbReference type="EMBL" id="QUE51813.1"/>
    </source>
</evidence>
<keyword evidence="18" id="KW-1185">Reference proteome</keyword>
<dbReference type="Pfam" id="PF01687">
    <property type="entry name" value="Flavokinase"/>
    <property type="match status" value="1"/>
</dbReference>
<dbReference type="EC" id="2.7.7.2" evidence="15"/>
<dbReference type="RefSeq" id="WP_211632010.1">
    <property type="nucleotide sequence ID" value="NZ_CP073100.1"/>
</dbReference>
<dbReference type="CDD" id="cd02064">
    <property type="entry name" value="FAD_synthetase_N"/>
    <property type="match status" value="1"/>
</dbReference>
<dbReference type="InterPro" id="IPR015864">
    <property type="entry name" value="FAD_synthase"/>
</dbReference>
<evidence type="ECO:0000256" key="11">
    <source>
        <dbReference type="ARBA" id="ARBA00022840"/>
    </source>
</evidence>
<comment type="catalytic activity">
    <reaction evidence="13 15">
        <text>riboflavin + ATP = FMN + ADP + H(+)</text>
        <dbReference type="Rhea" id="RHEA:14357"/>
        <dbReference type="ChEBI" id="CHEBI:15378"/>
        <dbReference type="ChEBI" id="CHEBI:30616"/>
        <dbReference type="ChEBI" id="CHEBI:57986"/>
        <dbReference type="ChEBI" id="CHEBI:58210"/>
        <dbReference type="ChEBI" id="CHEBI:456216"/>
        <dbReference type="EC" id="2.7.1.26"/>
    </reaction>
</comment>
<dbReference type="GO" id="GO:0005524">
    <property type="term" value="F:ATP binding"/>
    <property type="evidence" value="ECO:0007669"/>
    <property type="project" value="UniProtKB-UniRule"/>
</dbReference>
<dbReference type="GO" id="GO:0009398">
    <property type="term" value="P:FMN biosynthetic process"/>
    <property type="evidence" value="ECO:0007669"/>
    <property type="project" value="UniProtKB-UniRule"/>
</dbReference>
<dbReference type="NCBIfam" id="TIGR00083">
    <property type="entry name" value="ribF"/>
    <property type="match status" value="1"/>
</dbReference>
<dbReference type="EMBL" id="CP073100">
    <property type="protein sequence ID" value="QUE51813.1"/>
    <property type="molecule type" value="Genomic_DNA"/>
</dbReference>
<evidence type="ECO:0000256" key="8">
    <source>
        <dbReference type="ARBA" id="ARBA00022741"/>
    </source>
</evidence>
<evidence type="ECO:0000256" key="4">
    <source>
        <dbReference type="ARBA" id="ARBA00022630"/>
    </source>
</evidence>
<dbReference type="GO" id="GO:0006747">
    <property type="term" value="P:FAD biosynthetic process"/>
    <property type="evidence" value="ECO:0007669"/>
    <property type="project" value="UniProtKB-UniRule"/>
</dbReference>
<organism evidence="17 18">
    <name type="scientific">Luteolibacter ambystomatis</name>
    <dbReference type="NCBI Taxonomy" id="2824561"/>
    <lineage>
        <taxon>Bacteria</taxon>
        <taxon>Pseudomonadati</taxon>
        <taxon>Verrucomicrobiota</taxon>
        <taxon>Verrucomicrobiia</taxon>
        <taxon>Verrucomicrobiales</taxon>
        <taxon>Verrucomicrobiaceae</taxon>
        <taxon>Luteolibacter</taxon>
    </lineage>
</organism>
<evidence type="ECO:0000256" key="15">
    <source>
        <dbReference type="PIRNR" id="PIRNR004491"/>
    </source>
</evidence>
<evidence type="ECO:0000313" key="18">
    <source>
        <dbReference type="Proteomes" id="UP000676169"/>
    </source>
</evidence>
<protein>
    <recommendedName>
        <fullName evidence="15">Riboflavin biosynthesis protein</fullName>
    </recommendedName>
    <domain>
        <recommendedName>
            <fullName evidence="15">Riboflavin kinase</fullName>
            <ecNumber evidence="15">2.7.1.26</ecNumber>
        </recommendedName>
        <alternativeName>
            <fullName evidence="15">Flavokinase</fullName>
        </alternativeName>
    </domain>
    <domain>
        <recommendedName>
            <fullName evidence="15">FMN adenylyltransferase</fullName>
            <ecNumber evidence="15">2.7.7.2</ecNumber>
        </recommendedName>
        <alternativeName>
            <fullName evidence="15">FAD pyrophosphorylase</fullName>
        </alternativeName>
        <alternativeName>
            <fullName evidence="15">FAD synthase</fullName>
        </alternativeName>
    </domain>
</protein>
<comment type="pathway">
    <text evidence="2 15">Cofactor biosynthesis; FAD biosynthesis; FAD from FMN: step 1/1.</text>
</comment>
<keyword evidence="7 15" id="KW-0548">Nucleotidyltransferase</keyword>
<dbReference type="GO" id="GO:0003919">
    <property type="term" value="F:FMN adenylyltransferase activity"/>
    <property type="evidence" value="ECO:0007669"/>
    <property type="project" value="UniProtKB-UniRule"/>
</dbReference>
<dbReference type="NCBIfam" id="NF004160">
    <property type="entry name" value="PRK05627.1-3"/>
    <property type="match status" value="1"/>
</dbReference>
<dbReference type="Gene3D" id="3.40.50.620">
    <property type="entry name" value="HUPs"/>
    <property type="match status" value="1"/>
</dbReference>
<dbReference type="Gene3D" id="2.40.30.30">
    <property type="entry name" value="Riboflavin kinase-like"/>
    <property type="match status" value="1"/>
</dbReference>
<evidence type="ECO:0000256" key="5">
    <source>
        <dbReference type="ARBA" id="ARBA00022643"/>
    </source>
</evidence>
<evidence type="ECO:0000256" key="14">
    <source>
        <dbReference type="ARBA" id="ARBA00049494"/>
    </source>
</evidence>
<dbReference type="InterPro" id="IPR023468">
    <property type="entry name" value="Riboflavin_kinase"/>
</dbReference>
<evidence type="ECO:0000256" key="6">
    <source>
        <dbReference type="ARBA" id="ARBA00022679"/>
    </source>
</evidence>
<proteinExistence type="inferred from homology"/>
<comment type="similarity">
    <text evidence="15">Belongs to the ribF family.</text>
</comment>
<evidence type="ECO:0000256" key="12">
    <source>
        <dbReference type="ARBA" id="ARBA00023268"/>
    </source>
</evidence>
<keyword evidence="6 15" id="KW-0808">Transferase</keyword>
<dbReference type="EC" id="2.7.1.26" evidence="15"/>
<reference evidence="17" key="1">
    <citation type="submission" date="2021-04" db="EMBL/GenBank/DDBJ databases">
        <title>Luteolibacter sp. 32A isolated from the skin of an Anderson's salamander (Ambystoma andersonii).</title>
        <authorList>
            <person name="Spergser J."/>
            <person name="Busse H.-J."/>
        </authorList>
    </citation>
    <scope>NUCLEOTIDE SEQUENCE</scope>
    <source>
        <strain evidence="17">32A</strain>
    </source>
</reference>
<keyword evidence="5 15" id="KW-0288">FMN</keyword>
<dbReference type="SMART" id="SM00904">
    <property type="entry name" value="Flavokinase"/>
    <property type="match status" value="1"/>
</dbReference>
<keyword evidence="11 15" id="KW-0067">ATP-binding</keyword>
<keyword evidence="8 15" id="KW-0547">Nucleotide-binding</keyword>
<dbReference type="PIRSF" id="PIRSF004491">
    <property type="entry name" value="FAD_Synth"/>
    <property type="match status" value="1"/>
</dbReference>
<keyword evidence="10 15" id="KW-0274">FAD</keyword>
<evidence type="ECO:0000256" key="7">
    <source>
        <dbReference type="ARBA" id="ARBA00022695"/>
    </source>
</evidence>
<dbReference type="Proteomes" id="UP000676169">
    <property type="component" value="Chromosome"/>
</dbReference>
<dbReference type="PANTHER" id="PTHR22749">
    <property type="entry name" value="RIBOFLAVIN KINASE/FMN ADENYLYLTRANSFERASE"/>
    <property type="match status" value="1"/>
</dbReference>
<dbReference type="AlphaFoldDB" id="A0A975J0K5"/>
<dbReference type="InterPro" id="IPR002606">
    <property type="entry name" value="Riboflavin_kinase_bac"/>
</dbReference>
<dbReference type="SUPFAM" id="SSF52374">
    <property type="entry name" value="Nucleotidylyl transferase"/>
    <property type="match status" value="1"/>
</dbReference>
<comment type="catalytic activity">
    <reaction evidence="14 15">
        <text>FMN + ATP + H(+) = FAD + diphosphate</text>
        <dbReference type="Rhea" id="RHEA:17237"/>
        <dbReference type="ChEBI" id="CHEBI:15378"/>
        <dbReference type="ChEBI" id="CHEBI:30616"/>
        <dbReference type="ChEBI" id="CHEBI:33019"/>
        <dbReference type="ChEBI" id="CHEBI:57692"/>
        <dbReference type="ChEBI" id="CHEBI:58210"/>
        <dbReference type="EC" id="2.7.7.2"/>
    </reaction>
</comment>
<keyword evidence="4 15" id="KW-0285">Flavoprotein</keyword>
<keyword evidence="9 15" id="KW-0418">Kinase</keyword>